<evidence type="ECO:0000313" key="5">
    <source>
        <dbReference type="EMBL" id="PVY42048.1"/>
    </source>
</evidence>
<dbReference type="Gene3D" id="3.40.50.720">
    <property type="entry name" value="NAD(P)-binding Rossmann-like Domain"/>
    <property type="match status" value="1"/>
</dbReference>
<evidence type="ECO:0000313" key="6">
    <source>
        <dbReference type="Proteomes" id="UP000245959"/>
    </source>
</evidence>
<dbReference type="EMBL" id="QEKH01000012">
    <property type="protein sequence ID" value="PVY42048.1"/>
    <property type="molecule type" value="Genomic_DNA"/>
</dbReference>
<reference evidence="5 6" key="1">
    <citation type="submission" date="2018-04" db="EMBL/GenBank/DDBJ databases">
        <title>Genomic Encyclopedia of Type Strains, Phase IV (KMG-IV): sequencing the most valuable type-strain genomes for metagenomic binning, comparative biology and taxonomic classification.</title>
        <authorList>
            <person name="Goeker M."/>
        </authorList>
    </citation>
    <scope>NUCLEOTIDE SEQUENCE [LARGE SCALE GENOMIC DNA]</scope>
    <source>
        <strain evidence="5 6">DSM 14823</strain>
    </source>
</reference>
<dbReference type="OrthoDB" id="9804774at2"/>
<evidence type="ECO:0000256" key="1">
    <source>
        <dbReference type="ARBA" id="ARBA00006484"/>
    </source>
</evidence>
<dbReference type="InterPro" id="IPR036291">
    <property type="entry name" value="NAD(P)-bd_dom_sf"/>
</dbReference>
<evidence type="ECO:0000313" key="7">
    <source>
        <dbReference type="Proteomes" id="UP000576225"/>
    </source>
</evidence>
<keyword evidence="2 4" id="KW-0560">Oxidoreductase</keyword>
<dbReference type="NCBIfam" id="NF009466">
    <property type="entry name" value="PRK12826.1-2"/>
    <property type="match status" value="1"/>
</dbReference>
<dbReference type="PANTHER" id="PTHR42879">
    <property type="entry name" value="3-OXOACYL-(ACYL-CARRIER-PROTEIN) REDUCTASE"/>
    <property type="match status" value="1"/>
</dbReference>
<dbReference type="PANTHER" id="PTHR42879:SF2">
    <property type="entry name" value="3-OXOACYL-[ACYL-CARRIER-PROTEIN] REDUCTASE FABG"/>
    <property type="match status" value="1"/>
</dbReference>
<dbReference type="EMBL" id="JABAEW010000013">
    <property type="protein sequence ID" value="NMD86671.1"/>
    <property type="molecule type" value="Genomic_DNA"/>
</dbReference>
<accession>A0A2U1B059</accession>
<dbReference type="AlphaFoldDB" id="A0A2U1B059"/>
<dbReference type="InterPro" id="IPR050259">
    <property type="entry name" value="SDR"/>
</dbReference>
<evidence type="ECO:0000313" key="4">
    <source>
        <dbReference type="EMBL" id="NMD86671.1"/>
    </source>
</evidence>
<reference evidence="4 7" key="2">
    <citation type="submission" date="2020-04" db="EMBL/GenBank/DDBJ databases">
        <authorList>
            <person name="Hitch T.C.A."/>
            <person name="Wylensek D."/>
            <person name="Clavel T."/>
        </authorList>
    </citation>
    <scope>NUCLEOTIDE SEQUENCE [LARGE SCALE GENOMIC DNA]</scope>
    <source>
        <strain evidence="4 7">COR2-253-APC-1A</strain>
    </source>
</reference>
<dbReference type="PRINTS" id="PR00081">
    <property type="entry name" value="GDHRDH"/>
</dbReference>
<comment type="similarity">
    <text evidence="1">Belongs to the short-chain dehydrogenases/reductases (SDR) family.</text>
</comment>
<dbReference type="SUPFAM" id="SSF51735">
    <property type="entry name" value="NAD(P)-binding Rossmann-fold domains"/>
    <property type="match status" value="1"/>
</dbReference>
<keyword evidence="6" id="KW-1185">Reference proteome</keyword>
<evidence type="ECO:0000256" key="2">
    <source>
        <dbReference type="ARBA" id="ARBA00023002"/>
    </source>
</evidence>
<dbReference type="Pfam" id="PF13561">
    <property type="entry name" value="adh_short_C2"/>
    <property type="match status" value="1"/>
</dbReference>
<dbReference type="Proteomes" id="UP000245959">
    <property type="component" value="Unassembled WGS sequence"/>
</dbReference>
<dbReference type="NCBIfam" id="NF004200">
    <property type="entry name" value="PRK05653.1-5"/>
    <property type="match status" value="1"/>
</dbReference>
<dbReference type="EC" id="1.1.1.100" evidence="4"/>
<name>A0A2U1B059_9BACT</name>
<proteinExistence type="inferred from homology"/>
<dbReference type="RefSeq" id="WP_116883888.1">
    <property type="nucleotide sequence ID" value="NZ_CABMMC010000069.1"/>
</dbReference>
<dbReference type="InterPro" id="IPR002347">
    <property type="entry name" value="SDR_fam"/>
</dbReference>
<dbReference type="PRINTS" id="PR00080">
    <property type="entry name" value="SDRFAMILY"/>
</dbReference>
<dbReference type="FunFam" id="3.40.50.720:FF:000173">
    <property type="entry name" value="3-oxoacyl-[acyl-carrier protein] reductase"/>
    <property type="match status" value="1"/>
</dbReference>
<dbReference type="Proteomes" id="UP000576225">
    <property type="component" value="Unassembled WGS sequence"/>
</dbReference>
<gene>
    <name evidence="4" type="primary">fabG</name>
    <name evidence="5" type="ORF">C8D82_11245</name>
    <name evidence="4" type="ORF">HF882_08760</name>
</gene>
<dbReference type="GeneID" id="78295195"/>
<dbReference type="SMART" id="SM00822">
    <property type="entry name" value="PKS_KR"/>
    <property type="match status" value="1"/>
</dbReference>
<evidence type="ECO:0000259" key="3">
    <source>
        <dbReference type="SMART" id="SM00822"/>
    </source>
</evidence>
<comment type="caution">
    <text evidence="5">The sequence shown here is derived from an EMBL/GenBank/DDBJ whole genome shotgun (WGS) entry which is preliminary data.</text>
</comment>
<organism evidence="5 6">
    <name type="scientific">Victivallis vadensis</name>
    <dbReference type="NCBI Taxonomy" id="172901"/>
    <lineage>
        <taxon>Bacteria</taxon>
        <taxon>Pseudomonadati</taxon>
        <taxon>Lentisphaerota</taxon>
        <taxon>Lentisphaeria</taxon>
        <taxon>Victivallales</taxon>
        <taxon>Victivallaceae</taxon>
        <taxon>Victivallis</taxon>
    </lineage>
</organism>
<feature type="domain" description="Ketoreductase" evidence="3">
    <location>
        <begin position="10"/>
        <end position="194"/>
    </location>
</feature>
<sequence length="248" mass="26276">MKRESSDGNRIALVIGGCRGIGRAISQRLAEDGFDIAATARQAGPDSEELARQVAAAGRKFTLLAFDVRDREAVRRELERVFGDGGAPEVAVYNAGIARDNLMAFMSPREWDEVIETNVNGFYNTIQPLVFGMLAKKRGRIVAVSSASGQTGQAGQVNYSASKAALIGAVKALAREVGRKGVLVNAVAPGFIHTEMTREIPEERVLPLIPLNRAGEAAEVAGAVSFLCGPDSSYIHGQVIAVNGGLVI</sequence>
<dbReference type="GO" id="GO:0004316">
    <property type="term" value="F:3-oxoacyl-[acyl-carrier-protein] reductase (NADPH) activity"/>
    <property type="evidence" value="ECO:0007669"/>
    <property type="project" value="UniProtKB-EC"/>
</dbReference>
<dbReference type="InterPro" id="IPR057326">
    <property type="entry name" value="KR_dom"/>
</dbReference>
<protein>
    <submittedName>
        <fullName evidence="4">3-oxoacyl-ACP reductase FabG</fullName>
        <ecNumber evidence="4">1.1.1.100</ecNumber>
    </submittedName>
    <submittedName>
        <fullName evidence="5">3-oxoacyl-[acyl-carrier protein] reductase</fullName>
    </submittedName>
</protein>